<dbReference type="RefSeq" id="WP_248822872.1">
    <property type="nucleotide sequence ID" value="NZ_JALKFT010000001.1"/>
</dbReference>
<proteinExistence type="predicted"/>
<name>A0ABT0JRP7_9ACTN</name>
<dbReference type="Proteomes" id="UP001201873">
    <property type="component" value="Unassembled WGS sequence"/>
</dbReference>
<dbReference type="EMBL" id="JALKFT010000001">
    <property type="protein sequence ID" value="MCK9874186.1"/>
    <property type="molecule type" value="Genomic_DNA"/>
</dbReference>
<gene>
    <name evidence="1" type="ORF">MXD59_00020</name>
</gene>
<evidence type="ECO:0000313" key="2">
    <source>
        <dbReference type="Proteomes" id="UP001201873"/>
    </source>
</evidence>
<comment type="caution">
    <text evidence="1">The sequence shown here is derived from an EMBL/GenBank/DDBJ whole genome shotgun (WGS) entry which is preliminary data.</text>
</comment>
<sequence>MSVDSTTIEDLPSLDVDPGEIESFLLVNGWQRVAHSLGVSAIWENTALDSSVMVPYDSEYRDFGMRVRDALRTISLVHGIERTALPLRILSARSDIVLLRADQLTPGDSIPLSEAKVLVDGISRMMLVAACSAIRPRPAHPGRRPGAATDFVANDLRLGHTIRGSFVLPVFVRHEGAVEDSSADPASGPVVFSRRVVETLASGLEATRELLDPQGSITLDDAVERGASAEMVEAVGAMGGQEGVRALELRFVLSGSIPAGSDTPSRIEVPRPQADQVEKIVGLLRRRPTEAQGRVVGQVVRLERAGNDDGGTAVIDGYLGRSRRRVRVNLSGDSYRLAIRAHEERAPVVATGEVSLVGRSWYLTGDTDVQVRTV</sequence>
<protein>
    <submittedName>
        <fullName evidence="1">Uncharacterized protein</fullName>
    </submittedName>
</protein>
<accession>A0ABT0JRP7</accession>
<organism evidence="1 2">
    <name type="scientific">Frankia umida</name>
    <dbReference type="NCBI Taxonomy" id="573489"/>
    <lineage>
        <taxon>Bacteria</taxon>
        <taxon>Bacillati</taxon>
        <taxon>Actinomycetota</taxon>
        <taxon>Actinomycetes</taxon>
        <taxon>Frankiales</taxon>
        <taxon>Frankiaceae</taxon>
        <taxon>Frankia</taxon>
    </lineage>
</organism>
<reference evidence="1 2" key="1">
    <citation type="submission" date="2022-04" db="EMBL/GenBank/DDBJ databases">
        <title>Genome diversity in the genus Frankia.</title>
        <authorList>
            <person name="Carlos-Shanley C."/>
            <person name="Hahn D."/>
        </authorList>
    </citation>
    <scope>NUCLEOTIDE SEQUENCE [LARGE SCALE GENOMIC DNA]</scope>
    <source>
        <strain evidence="1 2">Ag45/Mut15</strain>
    </source>
</reference>
<keyword evidence="2" id="KW-1185">Reference proteome</keyword>
<evidence type="ECO:0000313" key="1">
    <source>
        <dbReference type="EMBL" id="MCK9874186.1"/>
    </source>
</evidence>